<accession>A0AAV9UM16</accession>
<feature type="region of interest" description="Disordered" evidence="1">
    <location>
        <begin position="1"/>
        <end position="30"/>
    </location>
</feature>
<dbReference type="EMBL" id="JAVHNQ010000006">
    <property type="protein sequence ID" value="KAK6344034.1"/>
    <property type="molecule type" value="Genomic_DNA"/>
</dbReference>
<comment type="caution">
    <text evidence="2">The sequence shown here is derived from an EMBL/GenBank/DDBJ whole genome shotgun (WGS) entry which is preliminary data.</text>
</comment>
<gene>
    <name evidence="2" type="ORF">TWF696_007681</name>
</gene>
<organism evidence="2 3">
    <name type="scientific">Orbilia brochopaga</name>
    <dbReference type="NCBI Taxonomy" id="3140254"/>
    <lineage>
        <taxon>Eukaryota</taxon>
        <taxon>Fungi</taxon>
        <taxon>Dikarya</taxon>
        <taxon>Ascomycota</taxon>
        <taxon>Pezizomycotina</taxon>
        <taxon>Orbiliomycetes</taxon>
        <taxon>Orbiliales</taxon>
        <taxon>Orbiliaceae</taxon>
        <taxon>Orbilia</taxon>
    </lineage>
</organism>
<evidence type="ECO:0000256" key="1">
    <source>
        <dbReference type="SAM" id="MobiDB-lite"/>
    </source>
</evidence>
<dbReference type="Proteomes" id="UP001375240">
    <property type="component" value="Unassembled WGS sequence"/>
</dbReference>
<feature type="compositionally biased region" description="Basic and acidic residues" evidence="1">
    <location>
        <begin position="61"/>
        <end position="75"/>
    </location>
</feature>
<proteinExistence type="predicted"/>
<feature type="compositionally biased region" description="Pro residues" evidence="1">
    <location>
        <begin position="237"/>
        <end position="247"/>
    </location>
</feature>
<evidence type="ECO:0000313" key="3">
    <source>
        <dbReference type="Proteomes" id="UP001375240"/>
    </source>
</evidence>
<keyword evidence="3" id="KW-1185">Reference proteome</keyword>
<evidence type="ECO:0000313" key="2">
    <source>
        <dbReference type="EMBL" id="KAK6344034.1"/>
    </source>
</evidence>
<feature type="compositionally biased region" description="Low complexity" evidence="1">
    <location>
        <begin position="304"/>
        <end position="329"/>
    </location>
</feature>
<protein>
    <submittedName>
        <fullName evidence="2">Uncharacterized protein</fullName>
    </submittedName>
</protein>
<sequence length="486" mass="53870">MTSMWKKIVGKKDRSSKDYSDWSPPPHSGLAAYVDDYSYSTARQDDLDSFRGEPATSAAVDYDRTPPRHPIHDHPNGGSDWNRIDTSASAAVVDYDRRAPPVPDAFSPSKTSASAFAVEYQRTPPVPQPPGYNNYNPRPMTNAPTTYRVDPPSSAGDRRPTNAPVQYRQSGPVSPEAVFYPRSQPAPPELKSGSDGPVSPPMVEYPYGQPPASLDAFLASSPKQKQPSELPAYSAPKLPPRPPPVPYRSPENASPQRPRYNQEHEWVPPQPPRNEYRNEHNPRIENAVYGPTSDNSSASSLYDPPYTAASASTAPTSYPPSRNLPSPGNQYPPPQPARQPQKFAANTEDDGDDPNVSKFAARIFCQRKREEGDTREEYPRDIREFRLANLALIKLSAGRERHVLLDAVFGELDKQIAPLLEKHWYVTPQTRVQDCSIAGSNLASKIGPIKVAYKGDASVLYIEFSSPEEYSRFRTELTYAMNTISG</sequence>
<feature type="compositionally biased region" description="Polar residues" evidence="1">
    <location>
        <begin position="163"/>
        <end position="172"/>
    </location>
</feature>
<reference evidence="2 3" key="1">
    <citation type="submission" date="2019-10" db="EMBL/GenBank/DDBJ databases">
        <authorList>
            <person name="Palmer J.M."/>
        </authorList>
    </citation>
    <scope>NUCLEOTIDE SEQUENCE [LARGE SCALE GENOMIC DNA]</scope>
    <source>
        <strain evidence="2 3">TWF696</strain>
    </source>
</reference>
<dbReference type="AlphaFoldDB" id="A0AAV9UM16"/>
<feature type="region of interest" description="Disordered" evidence="1">
    <location>
        <begin position="45"/>
        <end position="83"/>
    </location>
</feature>
<feature type="compositionally biased region" description="Basic and acidic residues" evidence="1">
    <location>
        <begin position="10"/>
        <end position="20"/>
    </location>
</feature>
<name>A0AAV9UM16_9PEZI</name>
<feature type="region of interest" description="Disordered" evidence="1">
    <location>
        <begin position="116"/>
        <end position="356"/>
    </location>
</feature>
<feature type="compositionally biased region" description="Basic and acidic residues" evidence="1">
    <location>
        <begin position="274"/>
        <end position="283"/>
    </location>
</feature>